<sequence>MTNDSVVPASKKPIIALDCDGVLLDYHSQFAHIYEKTFGTKPAIVSPKAFHARTAYGVNFTSEEKDQFEQVWREHGWRTMPTHDGAVKACHLLHEAGYELVCVTAMPARHIEHRLENFRSHGFPIDKIISTSFDPNNENHNPKRQVIEDLHPVAFVDDFRRNFRDIAGVHTKLVFIDHEYEGDPSQHHDIYYDAKYPSLLSFVEDFLCTEEHGNSIIWPERPSHLIPSS</sequence>
<evidence type="ECO:0000313" key="4">
    <source>
        <dbReference type="Proteomes" id="UP000663852"/>
    </source>
</evidence>
<dbReference type="Proteomes" id="UP000663852">
    <property type="component" value="Unassembled WGS sequence"/>
</dbReference>
<dbReference type="AlphaFoldDB" id="A0A814FI26"/>
<name>A0A814FI26_ADIRI</name>
<dbReference type="SUPFAM" id="SSF56784">
    <property type="entry name" value="HAD-like"/>
    <property type="match status" value="1"/>
</dbReference>
<evidence type="ECO:0000313" key="1">
    <source>
        <dbReference type="EMBL" id="CAF0986008.1"/>
    </source>
</evidence>
<dbReference type="Pfam" id="PF00702">
    <property type="entry name" value="Hydrolase"/>
    <property type="match status" value="1"/>
</dbReference>
<gene>
    <name evidence="1" type="ORF">EDS130_LOCUS14132</name>
    <name evidence="2" type="ORF">XAT740_LOCUS32003</name>
</gene>
<reference evidence="1" key="1">
    <citation type="submission" date="2021-02" db="EMBL/GenBank/DDBJ databases">
        <authorList>
            <person name="Nowell W R."/>
        </authorList>
    </citation>
    <scope>NUCLEOTIDE SEQUENCE</scope>
</reference>
<keyword evidence="3" id="KW-1185">Reference proteome</keyword>
<accession>A0A814FI26</accession>
<dbReference type="EMBL" id="CAJNOJ010000057">
    <property type="protein sequence ID" value="CAF0986008.1"/>
    <property type="molecule type" value="Genomic_DNA"/>
</dbReference>
<comment type="caution">
    <text evidence="1">The sequence shown here is derived from an EMBL/GenBank/DDBJ whole genome shotgun (WGS) entry which is preliminary data.</text>
</comment>
<evidence type="ECO:0000313" key="3">
    <source>
        <dbReference type="Proteomes" id="UP000663828"/>
    </source>
</evidence>
<dbReference type="Gene3D" id="3.40.50.1000">
    <property type="entry name" value="HAD superfamily/HAD-like"/>
    <property type="match status" value="1"/>
</dbReference>
<evidence type="ECO:0000313" key="2">
    <source>
        <dbReference type="EMBL" id="CAF1360814.1"/>
    </source>
</evidence>
<dbReference type="OrthoDB" id="9971462at2759"/>
<organism evidence="1 4">
    <name type="scientific">Adineta ricciae</name>
    <name type="common">Rotifer</name>
    <dbReference type="NCBI Taxonomy" id="249248"/>
    <lineage>
        <taxon>Eukaryota</taxon>
        <taxon>Metazoa</taxon>
        <taxon>Spiralia</taxon>
        <taxon>Gnathifera</taxon>
        <taxon>Rotifera</taxon>
        <taxon>Eurotatoria</taxon>
        <taxon>Bdelloidea</taxon>
        <taxon>Adinetida</taxon>
        <taxon>Adinetidae</taxon>
        <taxon>Adineta</taxon>
    </lineage>
</organism>
<proteinExistence type="predicted"/>
<dbReference type="InterPro" id="IPR036412">
    <property type="entry name" value="HAD-like_sf"/>
</dbReference>
<protein>
    <submittedName>
        <fullName evidence="1">Uncharacterized protein</fullName>
    </submittedName>
</protein>
<dbReference type="Proteomes" id="UP000663828">
    <property type="component" value="Unassembled WGS sequence"/>
</dbReference>
<dbReference type="InterPro" id="IPR023214">
    <property type="entry name" value="HAD_sf"/>
</dbReference>
<dbReference type="EMBL" id="CAJNOR010002953">
    <property type="protein sequence ID" value="CAF1360814.1"/>
    <property type="molecule type" value="Genomic_DNA"/>
</dbReference>